<dbReference type="PANTHER" id="PTHR43861">
    <property type="entry name" value="TRANS-ACONITATE 2-METHYLTRANSFERASE-RELATED"/>
    <property type="match status" value="1"/>
</dbReference>
<dbReference type="Gene3D" id="3.40.50.150">
    <property type="entry name" value="Vaccinia Virus protein VP39"/>
    <property type="match status" value="1"/>
</dbReference>
<dbReference type="GO" id="GO:0008168">
    <property type="term" value="F:methyltransferase activity"/>
    <property type="evidence" value="ECO:0007669"/>
    <property type="project" value="UniProtKB-KW"/>
</dbReference>
<dbReference type="InterPro" id="IPR029063">
    <property type="entry name" value="SAM-dependent_MTases_sf"/>
</dbReference>
<accession>A0AAC9MXA4</accession>
<evidence type="ECO:0000313" key="5">
    <source>
        <dbReference type="Proteomes" id="UP000095210"/>
    </source>
</evidence>
<gene>
    <name evidence="4" type="ORF">TL08_04260</name>
</gene>
<reference evidence="5" key="1">
    <citation type="submission" date="2016-03" db="EMBL/GenBank/DDBJ databases">
        <title>Complete genome sequence of the type strain Actinoalloteichus hymeniacidonis DSM 45092.</title>
        <authorList>
            <person name="Schaffert L."/>
            <person name="Albersmeier A."/>
            <person name="Winkler A."/>
            <person name="Kalinowski J."/>
            <person name="Zotchev S."/>
            <person name="Ruckert C."/>
        </authorList>
    </citation>
    <scope>NUCLEOTIDE SEQUENCE [LARGE SCALE GENOMIC DNA]</scope>
    <source>
        <strain evidence="5">HPA177(T) (DSM 45092(T))</strain>
    </source>
</reference>
<proteinExistence type="predicted"/>
<dbReference type="SUPFAM" id="SSF53335">
    <property type="entry name" value="S-adenosyl-L-methionine-dependent methyltransferases"/>
    <property type="match status" value="1"/>
</dbReference>
<evidence type="ECO:0000256" key="2">
    <source>
        <dbReference type="ARBA" id="ARBA00022679"/>
    </source>
</evidence>
<dbReference type="EC" id="2.1.1.-" evidence="4"/>
<dbReference type="KEGG" id="ahm:TL08_04260"/>
<dbReference type="Pfam" id="PF13649">
    <property type="entry name" value="Methyltransf_25"/>
    <property type="match status" value="1"/>
</dbReference>
<dbReference type="Proteomes" id="UP000095210">
    <property type="component" value="Chromosome"/>
</dbReference>
<evidence type="ECO:0000259" key="3">
    <source>
        <dbReference type="Pfam" id="PF13649"/>
    </source>
</evidence>
<dbReference type="EMBL" id="CP014859">
    <property type="protein sequence ID" value="AOS61682.1"/>
    <property type="molecule type" value="Genomic_DNA"/>
</dbReference>
<dbReference type="InterPro" id="IPR041698">
    <property type="entry name" value="Methyltransf_25"/>
</dbReference>
<name>A0AAC9MXA4_9PSEU</name>
<organism evidence="4 5">
    <name type="scientific">Actinoalloteichus hymeniacidonis</name>
    <dbReference type="NCBI Taxonomy" id="340345"/>
    <lineage>
        <taxon>Bacteria</taxon>
        <taxon>Bacillati</taxon>
        <taxon>Actinomycetota</taxon>
        <taxon>Actinomycetes</taxon>
        <taxon>Pseudonocardiales</taxon>
        <taxon>Pseudonocardiaceae</taxon>
        <taxon>Actinoalloteichus</taxon>
    </lineage>
</organism>
<keyword evidence="5" id="KW-1185">Reference proteome</keyword>
<dbReference type="AlphaFoldDB" id="A0AAC9MXA4"/>
<keyword evidence="2 4" id="KW-0808">Transferase</keyword>
<dbReference type="GO" id="GO:0032259">
    <property type="term" value="P:methylation"/>
    <property type="evidence" value="ECO:0007669"/>
    <property type="project" value="UniProtKB-KW"/>
</dbReference>
<feature type="domain" description="Methyltransferase" evidence="3">
    <location>
        <begin position="46"/>
        <end position="136"/>
    </location>
</feature>
<evidence type="ECO:0000313" key="4">
    <source>
        <dbReference type="EMBL" id="AOS61682.1"/>
    </source>
</evidence>
<protein>
    <submittedName>
        <fullName evidence="4">Methyltransferase domain</fullName>
        <ecNumber evidence="4">2.1.1.-</ecNumber>
    </submittedName>
</protein>
<keyword evidence="1 4" id="KW-0489">Methyltransferase</keyword>
<dbReference type="CDD" id="cd02440">
    <property type="entry name" value="AdoMet_MTases"/>
    <property type="match status" value="1"/>
</dbReference>
<sequence>MPLADVRNAYGARADEYIDLVGTVEKLAEQDRDLILRWGKGIDGPVLDAGCGPGHWAHYLHEHGVHIEGVDMVPEFLARARERFPAVRFHEATLDSLPVESDALGGLLSWYSIIHTAPEEVPAILREFVRCLRPGGSLLLGFFEGERVEPFDHAVVPAYYWSVPAMKEVLASAGFEVTEVQTRTATGKRTHAAVVAVLRG</sequence>
<dbReference type="PANTHER" id="PTHR43861:SF1">
    <property type="entry name" value="TRANS-ACONITATE 2-METHYLTRANSFERASE"/>
    <property type="match status" value="1"/>
</dbReference>
<evidence type="ECO:0000256" key="1">
    <source>
        <dbReference type="ARBA" id="ARBA00022603"/>
    </source>
</evidence>
<dbReference type="RefSeq" id="WP_069846729.1">
    <property type="nucleotide sequence ID" value="NZ_CP014859.1"/>
</dbReference>